<feature type="compositionally biased region" description="Pro residues" evidence="1">
    <location>
        <begin position="47"/>
        <end position="59"/>
    </location>
</feature>
<protein>
    <submittedName>
        <fullName evidence="2">Uncharacterized protein</fullName>
    </submittedName>
</protein>
<sequence>MRYYVNEAGGWLTISEGGELFGAVPEGYREVTEAEFLEASGRGVTMPPEPGPAPEPGED</sequence>
<dbReference type="EMBL" id="JBEZNA010000004">
    <property type="protein sequence ID" value="MEU9576330.1"/>
    <property type="molecule type" value="Genomic_DNA"/>
</dbReference>
<name>A0ABV3EJG6_9ACTN</name>
<evidence type="ECO:0000313" key="3">
    <source>
        <dbReference type="Proteomes" id="UP001551584"/>
    </source>
</evidence>
<dbReference type="Proteomes" id="UP001551584">
    <property type="component" value="Unassembled WGS sequence"/>
</dbReference>
<dbReference type="RefSeq" id="WP_359268483.1">
    <property type="nucleotide sequence ID" value="NZ_JBEZNA010000004.1"/>
</dbReference>
<reference evidence="2 3" key="1">
    <citation type="submission" date="2024-06" db="EMBL/GenBank/DDBJ databases">
        <title>The Natural Products Discovery Center: Release of the First 8490 Sequenced Strains for Exploring Actinobacteria Biosynthetic Diversity.</title>
        <authorList>
            <person name="Kalkreuter E."/>
            <person name="Kautsar S.A."/>
            <person name="Yang D."/>
            <person name="Bader C.D."/>
            <person name="Teijaro C.N."/>
            <person name="Fluegel L."/>
            <person name="Davis C.M."/>
            <person name="Simpson J.R."/>
            <person name="Lauterbach L."/>
            <person name="Steele A.D."/>
            <person name="Gui C."/>
            <person name="Meng S."/>
            <person name="Li G."/>
            <person name="Viehrig K."/>
            <person name="Ye F."/>
            <person name="Su P."/>
            <person name="Kiefer A.F."/>
            <person name="Nichols A."/>
            <person name="Cepeda A.J."/>
            <person name="Yan W."/>
            <person name="Fan B."/>
            <person name="Jiang Y."/>
            <person name="Adhikari A."/>
            <person name="Zheng C.-J."/>
            <person name="Schuster L."/>
            <person name="Cowan T.M."/>
            <person name="Smanski M.J."/>
            <person name="Chevrette M.G."/>
            <person name="De Carvalho L.P.S."/>
            <person name="Shen B."/>
        </authorList>
    </citation>
    <scope>NUCLEOTIDE SEQUENCE [LARGE SCALE GENOMIC DNA]</scope>
    <source>
        <strain evidence="2 3">NPDC048117</strain>
    </source>
</reference>
<keyword evidence="3" id="KW-1185">Reference proteome</keyword>
<proteinExistence type="predicted"/>
<gene>
    <name evidence="2" type="ORF">AB0D95_03400</name>
</gene>
<evidence type="ECO:0000313" key="2">
    <source>
        <dbReference type="EMBL" id="MEU9576330.1"/>
    </source>
</evidence>
<accession>A0ABV3EJG6</accession>
<feature type="region of interest" description="Disordered" evidence="1">
    <location>
        <begin position="39"/>
        <end position="59"/>
    </location>
</feature>
<evidence type="ECO:0000256" key="1">
    <source>
        <dbReference type="SAM" id="MobiDB-lite"/>
    </source>
</evidence>
<organism evidence="2 3">
    <name type="scientific">Streptomyces chilikensis</name>
    <dbReference type="NCBI Taxonomy" id="1194079"/>
    <lineage>
        <taxon>Bacteria</taxon>
        <taxon>Bacillati</taxon>
        <taxon>Actinomycetota</taxon>
        <taxon>Actinomycetes</taxon>
        <taxon>Kitasatosporales</taxon>
        <taxon>Streptomycetaceae</taxon>
        <taxon>Streptomyces</taxon>
    </lineage>
</organism>
<comment type="caution">
    <text evidence="2">The sequence shown here is derived from an EMBL/GenBank/DDBJ whole genome shotgun (WGS) entry which is preliminary data.</text>
</comment>